<proteinExistence type="predicted"/>
<evidence type="ECO:0000256" key="1">
    <source>
        <dbReference type="SAM" id="MobiDB-lite"/>
    </source>
</evidence>
<dbReference type="Gene3D" id="3.20.20.80">
    <property type="entry name" value="Glycosidases"/>
    <property type="match status" value="1"/>
</dbReference>
<dbReference type="RefSeq" id="WP_264489137.1">
    <property type="nucleotide sequence ID" value="NZ_JAPDDT010000011.1"/>
</dbReference>
<comment type="caution">
    <text evidence="2">The sequence shown here is derived from an EMBL/GenBank/DDBJ whole genome shotgun (WGS) entry which is preliminary data.</text>
</comment>
<evidence type="ECO:0000313" key="3">
    <source>
        <dbReference type="Proteomes" id="UP001320876"/>
    </source>
</evidence>
<dbReference type="Gene3D" id="2.60.120.260">
    <property type="entry name" value="Galactose-binding domain-like"/>
    <property type="match status" value="1"/>
</dbReference>
<feature type="region of interest" description="Disordered" evidence="1">
    <location>
        <begin position="733"/>
        <end position="752"/>
    </location>
</feature>
<accession>A0ABT3GNH0</accession>
<evidence type="ECO:0000313" key="2">
    <source>
        <dbReference type="EMBL" id="MCW1925029.1"/>
    </source>
</evidence>
<protein>
    <submittedName>
        <fullName evidence="2">Uncharacterized protein</fullName>
    </submittedName>
</protein>
<sequence length="1117" mass="122705">MKTLDFAIILSAWLPLGLAAQGNLLRNGSFEGGTLYWHQVAPPDQALVKDAKVGEYALRIAKGNVMSAPFVAERGEMMTVSFFVKGEKPGRVGVQMPPSAREPGTKAKRLWMREAEQSAEIGTEWKRVSFTWPADVPADGFWPNPHYLLQIGGYDEPILIDGVTVTVGKEGTADYIPRREIEAVAECVNLTGWDGAAGNAFDKGATAQMVAHVSNPGAKPRELTMRWQFVDYEGVTMVGPALDKKITLAAGKTHSATQPMKLVPQGFIYARLSVLDEKGELLDKSDFPLTSIPYPKKSTKPDYRERFGGSFAGGKMMLEKYQRLGFGWTRWYPETKWHNFQTEKGAPFHWYEKEFDLAQSHGVSQHVVLYGWPPGLMDKEHSGQPLPLDMKWKADDPRWADLGIETAWDKFVKAAVLNFKGKSVIFEIENEPEFDKWESHHGEYAMFTIRTAKLIRATDPKAKIMVNNVYGVPSPVNAAFFKAGGLKYIDVVSWHDYHEGWLTDAQGIKRMKQNMEEAGGKHVELWFNEGWAYTNTAVDEPIACTNLTAAESTNAHACSVAEMTIAGQEKTILFHTGYEVHGQSFWDYSGPGTMLWDWYGFPLPLVAMWNVYNHHIGISDEVGFVRPPGANFTIFQDERNGKGVMIAYADRGTKSDVAVKLPDFGAKLVAEDIMGNWTAAQGTLVLSKTGRPVILYTDRKTDGTVFLTKLEPLDRKHAGFIVQAAGEAPKWTLPPAWEGKANGSSEGSSAMAEGKPLWKLEQLWPADMRKPENFKPMVWTGTDWNVKEGGFGGQPGANLKDGALLFGTRAPHGPDNDRHLRTAGLTFVAPQAGVYQLHGKATSRMWDSENKTTLHLLKRTSTGVEKVGAVTIPNGGEAPLEGKSAELAAGDQLTLLPQIDGMFAGGDAVLRDFSISLGDGKAIAAKPGFRLPMTWEGKQAGSADGNPLTANGKAVWRIDAIWPDDPVMVANYVPLKWDGTRWFSKELEAGGQPAVSVADGAVEFSVRAPWTGEPGQRTAALAFIAPESGTWRITGKATSKTWEGGAATYKLGVFKKDTQRSAQQAVIDLPRSGEAVDINVKVDLTAGHELVLVPLMPDWHNATNTRVTDLRIEKASE</sequence>
<dbReference type="SUPFAM" id="SSF51445">
    <property type="entry name" value="(Trans)glycosidases"/>
    <property type="match status" value="1"/>
</dbReference>
<gene>
    <name evidence="2" type="ORF">OKA05_20885</name>
</gene>
<dbReference type="SUPFAM" id="SSF49785">
    <property type="entry name" value="Galactose-binding domain-like"/>
    <property type="match status" value="1"/>
</dbReference>
<dbReference type="EMBL" id="JAPDDT010000011">
    <property type="protein sequence ID" value="MCW1925029.1"/>
    <property type="molecule type" value="Genomic_DNA"/>
</dbReference>
<name>A0ABT3GNH0_9BACT</name>
<organism evidence="2 3">
    <name type="scientific">Luteolibacter arcticus</name>
    <dbReference type="NCBI Taxonomy" id="1581411"/>
    <lineage>
        <taxon>Bacteria</taxon>
        <taxon>Pseudomonadati</taxon>
        <taxon>Verrucomicrobiota</taxon>
        <taxon>Verrucomicrobiia</taxon>
        <taxon>Verrucomicrobiales</taxon>
        <taxon>Verrucomicrobiaceae</taxon>
        <taxon>Luteolibacter</taxon>
    </lineage>
</organism>
<dbReference type="InterPro" id="IPR008979">
    <property type="entry name" value="Galactose-bd-like_sf"/>
</dbReference>
<dbReference type="Proteomes" id="UP001320876">
    <property type="component" value="Unassembled WGS sequence"/>
</dbReference>
<dbReference type="InterPro" id="IPR017853">
    <property type="entry name" value="GH"/>
</dbReference>
<feature type="compositionally biased region" description="Low complexity" evidence="1">
    <location>
        <begin position="743"/>
        <end position="752"/>
    </location>
</feature>
<reference evidence="2 3" key="1">
    <citation type="submission" date="2022-10" db="EMBL/GenBank/DDBJ databases">
        <title>Luteolibacter arcticus strain CCTCC AB 2014275, whole genome shotgun sequencing project.</title>
        <authorList>
            <person name="Zhao G."/>
            <person name="Shen L."/>
        </authorList>
    </citation>
    <scope>NUCLEOTIDE SEQUENCE [LARGE SCALE GENOMIC DNA]</scope>
    <source>
        <strain evidence="2 3">CCTCC AB 2014275</strain>
    </source>
</reference>
<keyword evidence="3" id="KW-1185">Reference proteome</keyword>